<gene>
    <name evidence="1" type="ORF">MED217_09992</name>
</gene>
<dbReference type="HOGENOM" id="CLU_2117946_0_0_10"/>
<dbReference type="AlphaFoldDB" id="A3XNK0"/>
<dbReference type="RefSeq" id="WP_009780368.1">
    <property type="nucleotide sequence ID" value="NZ_CH672395.1"/>
</dbReference>
<dbReference type="STRING" id="398720.MED217_09992"/>
<keyword evidence="2" id="KW-1185">Reference proteome</keyword>
<sequence>MHEITLNLRNVGESKTSRISYLTPSFPQNVQELILDRYRAEEEQCRIDNSIASLSSFLKTTGIDSKFDGDDLVTGFERGVYLIFVDGFLIKCLSQPIKVTEDLDITIIKMTFYN</sequence>
<reference evidence="1 2" key="1">
    <citation type="journal article" date="2007" name="Nature">
        <title>Light stimulates growth of proteorhodopsin-containing marine Flavobacteria.</title>
        <authorList>
            <person name="Gomez-Consarnau L."/>
            <person name="Gonzalez J.M."/>
            <person name="Coll-Llado M."/>
            <person name="Gourdon P."/>
            <person name="Pascher T."/>
            <person name="Neutze R."/>
            <person name="Pedros-Alio C."/>
            <person name="Pinhassi J."/>
        </authorList>
    </citation>
    <scope>NUCLEOTIDE SEQUENCE [LARGE SCALE GENOMIC DNA]</scope>
    <source>
        <strain evidence="1 2">MED217</strain>
    </source>
</reference>
<protein>
    <submittedName>
        <fullName evidence="1">Uncharacterized protein</fullName>
    </submittedName>
</protein>
<accession>A3XNK0</accession>
<dbReference type="EMBL" id="AANC01000006">
    <property type="protein sequence ID" value="EAQ48871.1"/>
    <property type="molecule type" value="Genomic_DNA"/>
</dbReference>
<comment type="caution">
    <text evidence="1">The sequence shown here is derived from an EMBL/GenBank/DDBJ whole genome shotgun (WGS) entry which is preliminary data.</text>
</comment>
<proteinExistence type="predicted"/>
<evidence type="ECO:0000313" key="2">
    <source>
        <dbReference type="Proteomes" id="UP000001601"/>
    </source>
</evidence>
<name>A3XNK0_LEEBM</name>
<evidence type="ECO:0000313" key="1">
    <source>
        <dbReference type="EMBL" id="EAQ48871.1"/>
    </source>
</evidence>
<dbReference type="Proteomes" id="UP000001601">
    <property type="component" value="Unassembled WGS sequence"/>
</dbReference>
<organism evidence="1 2">
    <name type="scientific">Leeuwenhoekiella blandensis (strain CECT 7118 / CCUG 51940 / KCTC 22103 / MED217)</name>
    <name type="common">Flavobacterium sp. (strain MED217)</name>
    <dbReference type="NCBI Taxonomy" id="398720"/>
    <lineage>
        <taxon>Bacteria</taxon>
        <taxon>Pseudomonadati</taxon>
        <taxon>Bacteroidota</taxon>
        <taxon>Flavobacteriia</taxon>
        <taxon>Flavobacteriales</taxon>
        <taxon>Flavobacteriaceae</taxon>
        <taxon>Leeuwenhoekiella</taxon>
    </lineage>
</organism>